<dbReference type="GO" id="GO:0005524">
    <property type="term" value="F:ATP binding"/>
    <property type="evidence" value="ECO:0007669"/>
    <property type="project" value="UniProtKB-KW"/>
</dbReference>
<dbReference type="InterPro" id="IPR036890">
    <property type="entry name" value="HATPase_C_sf"/>
</dbReference>
<feature type="transmembrane region" description="Helical" evidence="12">
    <location>
        <begin position="41"/>
        <end position="59"/>
    </location>
</feature>
<dbReference type="InterPro" id="IPR029016">
    <property type="entry name" value="GAF-like_dom_sf"/>
</dbReference>
<dbReference type="Pfam" id="PF13493">
    <property type="entry name" value="DUF4118"/>
    <property type="match status" value="1"/>
</dbReference>
<dbReference type="FunFam" id="3.60.40.10:FF:000031">
    <property type="entry name" value="PAS sensor protein"/>
    <property type="match status" value="1"/>
</dbReference>
<keyword evidence="7" id="KW-0378">Hydrolase</keyword>
<evidence type="ECO:0000256" key="2">
    <source>
        <dbReference type="ARBA" id="ARBA00022553"/>
    </source>
</evidence>
<keyword evidence="2" id="KW-0597">Phosphoprotein</keyword>
<dbReference type="GO" id="GO:0016020">
    <property type="term" value="C:membrane"/>
    <property type="evidence" value="ECO:0007669"/>
    <property type="project" value="UniProtKB-SubCell"/>
</dbReference>
<keyword evidence="11 12" id="KW-0472">Membrane</keyword>
<reference evidence="15 16" key="1">
    <citation type="submission" date="2020-07" db="EMBL/GenBank/DDBJ databases">
        <title>Streptomyces isolated from Indian soil.</title>
        <authorList>
            <person name="Mandal S."/>
            <person name="Maiti P.K."/>
        </authorList>
    </citation>
    <scope>NUCLEOTIDE SEQUENCE [LARGE SCALE GENOMIC DNA]</scope>
    <source>
        <strain evidence="15 16">PSKA28</strain>
    </source>
</reference>
<evidence type="ECO:0000256" key="10">
    <source>
        <dbReference type="ARBA" id="ARBA00023012"/>
    </source>
</evidence>
<dbReference type="Pfam" id="PF13581">
    <property type="entry name" value="HATPase_c_2"/>
    <property type="match status" value="1"/>
</dbReference>
<comment type="subcellular location">
    <subcellularLocation>
        <location evidence="1">Membrane</location>
        <topology evidence="1">Multi-pass membrane protein</topology>
    </subcellularLocation>
</comment>
<keyword evidence="3" id="KW-0808">Transferase</keyword>
<sequence length="707" mass="75591">MPRVRTPLPDLRGKGARQLATEETVQVNVERHAHVLGRSRAAVSALVAPLVAALALVPFRTTFPSNDAALVLVAVVVAVAAQGDRIAGLIAAVSATVWLDFFLIHPWFTLSITGAEDRWTVILLLVIGAAVSELAIRGRRQRERAQAAHGRLDLLHDAGMAIGASLDVERTAQELARVAVPRFADFVTVDLAVFVLRGEEPAVHGAEMRRVAVAGIREDHPFHPVGELVTTAVSAARARSLLRSGRARIEPDLRASTAWRSLVPDHAGPVLGYGIHSLITAPLRARGVPLGMVSFWRAGGAEPFEVRDLSDAEELAAKAAVAIDNARRYTRERATALALQRSLLPQRLPRQTAVEVAFRYLPAGSQVGVGGDWFDVIPLSGSRVALIIGDVVGHGINASATMGRLRTAVRTLADVDLPPDELLTHLDDLVIRLTGDEQTGTAEGDVAAAGELGATCLYAVYDPVSRRCALASAGHPLPALRTPDGAVESVSGFVGPPLGLGGLPFETTELTLPASSVLALYSDGLVKSRERDFDEGLDTLRDALAVRTPSLDAACDTVIQRLVTDRPADDVALLLARTCVLASDRVAIWDIPADPSLVERTRKVAVEQLDQWGLADATFTTELLVSELVTNAIRYGDSPIQLRLIRDATLICEVSDASSTAPHLRRARVYDEGGRGLLLVSQLSQSWGTRHATVGKTIWCEQKLPTG</sequence>
<keyword evidence="5" id="KW-0547">Nucleotide-binding</keyword>
<dbReference type="Gene3D" id="3.30.565.10">
    <property type="entry name" value="Histidine kinase-like ATPase, C-terminal domain"/>
    <property type="match status" value="1"/>
</dbReference>
<evidence type="ECO:0000256" key="1">
    <source>
        <dbReference type="ARBA" id="ARBA00004141"/>
    </source>
</evidence>
<accession>A0A7W0DSG7</accession>
<evidence type="ECO:0000256" key="7">
    <source>
        <dbReference type="ARBA" id="ARBA00022801"/>
    </source>
</evidence>
<dbReference type="InterPro" id="IPR038318">
    <property type="entry name" value="KdpD_sf"/>
</dbReference>
<evidence type="ECO:0000256" key="3">
    <source>
        <dbReference type="ARBA" id="ARBA00022679"/>
    </source>
</evidence>
<gene>
    <name evidence="15" type="ORF">H1D24_32800</name>
</gene>
<keyword evidence="6" id="KW-0418">Kinase</keyword>
<dbReference type="EMBL" id="JACEHE010000028">
    <property type="protein sequence ID" value="MBA2950440.1"/>
    <property type="molecule type" value="Genomic_DNA"/>
</dbReference>
<evidence type="ECO:0000313" key="16">
    <source>
        <dbReference type="Proteomes" id="UP000545761"/>
    </source>
</evidence>
<protein>
    <submittedName>
        <fullName evidence="15">SpoIIE family protein phosphatase</fullName>
    </submittedName>
</protein>
<evidence type="ECO:0000259" key="14">
    <source>
        <dbReference type="SMART" id="SM00331"/>
    </source>
</evidence>
<proteinExistence type="predicted"/>
<feature type="domain" description="GAF" evidence="13">
    <location>
        <begin position="190"/>
        <end position="333"/>
    </location>
</feature>
<keyword evidence="10" id="KW-0902">Two-component regulatory system</keyword>
<dbReference type="Pfam" id="PF01590">
    <property type="entry name" value="GAF"/>
    <property type="match status" value="1"/>
</dbReference>
<dbReference type="SMART" id="SM00065">
    <property type="entry name" value="GAF"/>
    <property type="match status" value="1"/>
</dbReference>
<evidence type="ECO:0000256" key="12">
    <source>
        <dbReference type="SAM" id="Phobius"/>
    </source>
</evidence>
<dbReference type="GO" id="GO:0016791">
    <property type="term" value="F:phosphatase activity"/>
    <property type="evidence" value="ECO:0007669"/>
    <property type="project" value="TreeGrafter"/>
</dbReference>
<keyword evidence="9 12" id="KW-1133">Transmembrane helix</keyword>
<dbReference type="AlphaFoldDB" id="A0A7W0DSG7"/>
<feature type="transmembrane region" description="Helical" evidence="12">
    <location>
        <begin position="119"/>
        <end position="136"/>
    </location>
</feature>
<organism evidence="15 16">
    <name type="scientific">Streptomyces himalayensis subsp. himalayensis</name>
    <dbReference type="NCBI Taxonomy" id="2756131"/>
    <lineage>
        <taxon>Bacteria</taxon>
        <taxon>Bacillati</taxon>
        <taxon>Actinomycetota</taxon>
        <taxon>Actinomycetes</taxon>
        <taxon>Kitasatosporales</taxon>
        <taxon>Streptomycetaceae</taxon>
        <taxon>Streptomyces</taxon>
        <taxon>Streptomyces himalayensis</taxon>
    </lineage>
</organism>
<evidence type="ECO:0000256" key="11">
    <source>
        <dbReference type="ARBA" id="ARBA00023136"/>
    </source>
</evidence>
<dbReference type="Gene3D" id="3.60.40.10">
    <property type="entry name" value="PPM-type phosphatase domain"/>
    <property type="match status" value="1"/>
</dbReference>
<dbReference type="Proteomes" id="UP000545761">
    <property type="component" value="Unassembled WGS sequence"/>
</dbReference>
<dbReference type="Gene3D" id="1.20.120.620">
    <property type="entry name" value="Backbone structure of the membrane domain of e. Coli histidine kinase receptor kdpd"/>
    <property type="match status" value="1"/>
</dbReference>
<evidence type="ECO:0000256" key="6">
    <source>
        <dbReference type="ARBA" id="ARBA00022777"/>
    </source>
</evidence>
<name>A0A7W0DSG7_9ACTN</name>
<keyword evidence="4 12" id="KW-0812">Transmembrane</keyword>
<evidence type="ECO:0000256" key="4">
    <source>
        <dbReference type="ARBA" id="ARBA00022692"/>
    </source>
</evidence>
<dbReference type="SMART" id="SM00331">
    <property type="entry name" value="PP2C_SIG"/>
    <property type="match status" value="1"/>
</dbReference>
<dbReference type="CDD" id="cd16936">
    <property type="entry name" value="HATPase_RsbW-like"/>
    <property type="match status" value="1"/>
</dbReference>
<dbReference type="Gene3D" id="3.30.450.40">
    <property type="match status" value="1"/>
</dbReference>
<dbReference type="InterPro" id="IPR003018">
    <property type="entry name" value="GAF"/>
</dbReference>
<dbReference type="SUPFAM" id="SSF55781">
    <property type="entry name" value="GAF domain-like"/>
    <property type="match status" value="1"/>
</dbReference>
<keyword evidence="8" id="KW-0067">ATP-binding</keyword>
<feature type="transmembrane region" description="Helical" evidence="12">
    <location>
        <begin position="88"/>
        <end position="107"/>
    </location>
</feature>
<dbReference type="InterPro" id="IPR036457">
    <property type="entry name" value="PPM-type-like_dom_sf"/>
</dbReference>
<evidence type="ECO:0000256" key="9">
    <source>
        <dbReference type="ARBA" id="ARBA00022989"/>
    </source>
</evidence>
<dbReference type="InterPro" id="IPR052016">
    <property type="entry name" value="Bact_Sigma-Reg"/>
</dbReference>
<evidence type="ECO:0000259" key="13">
    <source>
        <dbReference type="SMART" id="SM00065"/>
    </source>
</evidence>
<evidence type="ECO:0000256" key="8">
    <source>
        <dbReference type="ARBA" id="ARBA00022840"/>
    </source>
</evidence>
<evidence type="ECO:0000256" key="5">
    <source>
        <dbReference type="ARBA" id="ARBA00022741"/>
    </source>
</evidence>
<dbReference type="Pfam" id="PF07228">
    <property type="entry name" value="SpoIIE"/>
    <property type="match status" value="1"/>
</dbReference>
<evidence type="ECO:0000313" key="15">
    <source>
        <dbReference type="EMBL" id="MBA2950440.1"/>
    </source>
</evidence>
<dbReference type="GO" id="GO:0000160">
    <property type="term" value="P:phosphorelay signal transduction system"/>
    <property type="evidence" value="ECO:0007669"/>
    <property type="project" value="UniProtKB-KW"/>
</dbReference>
<dbReference type="FunFam" id="3.30.450.40:FF:000035">
    <property type="entry name" value="PAS sensor protein"/>
    <property type="match status" value="1"/>
</dbReference>
<dbReference type="InterPro" id="IPR003594">
    <property type="entry name" value="HATPase_dom"/>
</dbReference>
<dbReference type="PANTHER" id="PTHR43156:SF2">
    <property type="entry name" value="STAGE II SPORULATION PROTEIN E"/>
    <property type="match status" value="1"/>
</dbReference>
<dbReference type="InterPro" id="IPR025201">
    <property type="entry name" value="KdpD_TM"/>
</dbReference>
<dbReference type="InterPro" id="IPR001932">
    <property type="entry name" value="PPM-type_phosphatase-like_dom"/>
</dbReference>
<dbReference type="GO" id="GO:0016301">
    <property type="term" value="F:kinase activity"/>
    <property type="evidence" value="ECO:0007669"/>
    <property type="project" value="UniProtKB-KW"/>
</dbReference>
<dbReference type="SUPFAM" id="SSF81606">
    <property type="entry name" value="PP2C-like"/>
    <property type="match status" value="1"/>
</dbReference>
<feature type="domain" description="PPM-type phosphatase" evidence="14">
    <location>
        <begin position="354"/>
        <end position="578"/>
    </location>
</feature>
<dbReference type="FunFam" id="3.30.565.10:FF:000028">
    <property type="entry name" value="PAS sensor protein"/>
    <property type="match status" value="1"/>
</dbReference>
<dbReference type="PANTHER" id="PTHR43156">
    <property type="entry name" value="STAGE II SPORULATION PROTEIN E-RELATED"/>
    <property type="match status" value="1"/>
</dbReference>
<comment type="caution">
    <text evidence="15">The sequence shown here is derived from an EMBL/GenBank/DDBJ whole genome shotgun (WGS) entry which is preliminary data.</text>
</comment>